<gene>
    <name evidence="2" type="ORF">H9865_01270</name>
</gene>
<dbReference type="PROSITE" id="PS51257">
    <property type="entry name" value="PROKAR_LIPOPROTEIN"/>
    <property type="match status" value="1"/>
</dbReference>
<proteinExistence type="predicted"/>
<feature type="chain" id="PRO_5039248350" evidence="1">
    <location>
        <begin position="22"/>
        <end position="428"/>
    </location>
</feature>
<protein>
    <submittedName>
        <fullName evidence="2">Uncharacterized protein</fullName>
    </submittedName>
</protein>
<reference evidence="2" key="1">
    <citation type="journal article" date="2021" name="PeerJ">
        <title>Extensive microbial diversity within the chicken gut microbiome revealed by metagenomics and culture.</title>
        <authorList>
            <person name="Gilroy R."/>
            <person name="Ravi A."/>
            <person name="Getino M."/>
            <person name="Pursley I."/>
            <person name="Horton D.L."/>
            <person name="Alikhan N.F."/>
            <person name="Baker D."/>
            <person name="Gharbi K."/>
            <person name="Hall N."/>
            <person name="Watson M."/>
            <person name="Adriaenssens E.M."/>
            <person name="Foster-Nyarko E."/>
            <person name="Jarju S."/>
            <person name="Secka A."/>
            <person name="Antonio M."/>
            <person name="Oren A."/>
            <person name="Chaudhuri R.R."/>
            <person name="La Ragione R."/>
            <person name="Hildebrand F."/>
            <person name="Pallen M.J."/>
        </authorList>
    </citation>
    <scope>NUCLEOTIDE SEQUENCE</scope>
    <source>
        <strain evidence="2">2239</strain>
    </source>
</reference>
<accession>A0A9D1V252</accession>
<dbReference type="AlphaFoldDB" id="A0A9D1V252"/>
<feature type="signal peptide" evidence="1">
    <location>
        <begin position="1"/>
        <end position="21"/>
    </location>
</feature>
<evidence type="ECO:0000313" key="3">
    <source>
        <dbReference type="Proteomes" id="UP000824193"/>
    </source>
</evidence>
<evidence type="ECO:0000313" key="2">
    <source>
        <dbReference type="EMBL" id="HIX04730.1"/>
    </source>
</evidence>
<dbReference type="EMBL" id="DXFW01000003">
    <property type="protein sequence ID" value="HIX04730.1"/>
    <property type="molecule type" value="Genomic_DNA"/>
</dbReference>
<name>A0A9D1V252_9FIRM</name>
<sequence>MKEKRLWVLLCVVCAAWLLCACTGGGQAGAPASASPVPSACAAPVKLEPLQGAGGTVYGAAGPEGFYSIAGIARPDGSLNIQYTDYASLQTVFLCAQPNCAHDSESCTSFLPGGGGVSLMMVNGQLVLVSPSGSTENERPQLPCVCVCEPDGSARREVVSFAANQQLVGPYITDGTGLYATLETTEKARVATELIYIDLQAGKFSSVLPLDHTKSETVVSAEGEYMILYARNGYEPNDMNGDYSVCYQRVNINTLEREQIFEYAAGEGLPGVFGRNFLFYSRLKNEIEQIDCLTGERRVLAREVLPAGGSMLELSLCFYDQGRLLYAVPSGQETDNSGRTFFVTGADPDSKTEFRLTYLDMERPLPVEPIAQIEGEDSYFVIADRVLLPREDHREDGTSFTAYIPVPVYGKIRCEDFWAGSGAIERAE</sequence>
<keyword evidence="1" id="KW-0732">Signal</keyword>
<dbReference type="Proteomes" id="UP000824193">
    <property type="component" value="Unassembled WGS sequence"/>
</dbReference>
<evidence type="ECO:0000256" key="1">
    <source>
        <dbReference type="SAM" id="SignalP"/>
    </source>
</evidence>
<reference evidence="2" key="2">
    <citation type="submission" date="2021-04" db="EMBL/GenBank/DDBJ databases">
        <authorList>
            <person name="Gilroy R."/>
        </authorList>
    </citation>
    <scope>NUCLEOTIDE SEQUENCE</scope>
    <source>
        <strain evidence="2">2239</strain>
    </source>
</reference>
<organism evidence="2 3">
    <name type="scientific">Candidatus Allofournierella pullicola</name>
    <dbReference type="NCBI Taxonomy" id="2838596"/>
    <lineage>
        <taxon>Bacteria</taxon>
        <taxon>Bacillati</taxon>
        <taxon>Bacillota</taxon>
        <taxon>Clostridia</taxon>
        <taxon>Eubacteriales</taxon>
        <taxon>Oscillospiraceae</taxon>
        <taxon>Allofournierella</taxon>
    </lineage>
</organism>
<comment type="caution">
    <text evidence="2">The sequence shown here is derived from an EMBL/GenBank/DDBJ whole genome shotgun (WGS) entry which is preliminary data.</text>
</comment>